<feature type="binding site" evidence="6">
    <location>
        <begin position="44"/>
        <end position="51"/>
    </location>
    <ligand>
        <name>ATP</name>
        <dbReference type="ChEBI" id="CHEBI:30616"/>
    </ligand>
</feature>
<accession>A0AA45WTU2</accession>
<sequence length="401" mass="43053">MNETCDQSCGSCNEACDERKTPYDMKEQPHAGSQIQKVIGVVSGKGGVGKSLVTSLLAVSMNRRGYRTAILDADVTGPSIPKAFGITGKAMGSENGIFPITSETGIKLMSINLLLPNDTDPVVWRGPLIAGTVKQFWTDVIWGEVDYLFVDMPPGTGDVPLTVFQSLPVDGIVIVTSPQELVSMIVEKAVRMAEMMQIPVLGLVENMSWFQCPTCDTRHYPFGESHLDMLARRHGLKLLASLPIDPAVAAACDQGAIEKVAGEWLEDLGNHLERADQKEGVNGMKIAVASDGTQVSGHFGHCEAFHIFETNTDQVIHEERVANPGHRPGFLPQFLHEQGVNVIVSGGMGGGAVDLFRENGIEVVTGAVGEAREVVSLYLQGKLDSTGSVCHEHAHEGTCGH</sequence>
<evidence type="ECO:0000313" key="9">
    <source>
        <dbReference type="Proteomes" id="UP001158066"/>
    </source>
</evidence>
<dbReference type="AlphaFoldDB" id="A0AA45WTU2"/>
<dbReference type="InterPro" id="IPR019591">
    <property type="entry name" value="Mrp/NBP35_ATP-bd"/>
</dbReference>
<gene>
    <name evidence="8" type="ORF">SAMN06296020_10263</name>
</gene>
<dbReference type="GO" id="GO:0016226">
    <property type="term" value="P:iron-sulfur cluster assembly"/>
    <property type="evidence" value="ECO:0007669"/>
    <property type="project" value="InterPro"/>
</dbReference>
<dbReference type="Pfam" id="PF02579">
    <property type="entry name" value="Nitro_FeMo-Co"/>
    <property type="match status" value="1"/>
</dbReference>
<dbReference type="PANTHER" id="PTHR42961">
    <property type="entry name" value="IRON-SULFUR PROTEIN NUBPL"/>
    <property type="match status" value="1"/>
</dbReference>
<name>A0AA45WTU2_9CLOT</name>
<evidence type="ECO:0000256" key="4">
    <source>
        <dbReference type="ARBA" id="ARBA00023004"/>
    </source>
</evidence>
<dbReference type="GO" id="GO:0140663">
    <property type="term" value="F:ATP-dependent FeS chaperone activity"/>
    <property type="evidence" value="ECO:0007669"/>
    <property type="project" value="InterPro"/>
</dbReference>
<protein>
    <recommendedName>
        <fullName evidence="6">Iron-sulfur cluster carrier protein</fullName>
    </recommendedName>
</protein>
<dbReference type="FunFam" id="3.40.50.300:FF:001119">
    <property type="entry name" value="Iron-sulfur cluster carrier protein"/>
    <property type="match status" value="1"/>
</dbReference>
<dbReference type="GO" id="GO:0005524">
    <property type="term" value="F:ATP binding"/>
    <property type="evidence" value="ECO:0007669"/>
    <property type="project" value="UniProtKB-UniRule"/>
</dbReference>
<dbReference type="Gene3D" id="3.40.50.300">
    <property type="entry name" value="P-loop containing nucleotide triphosphate hydrolases"/>
    <property type="match status" value="1"/>
</dbReference>
<dbReference type="EMBL" id="FXUF01000002">
    <property type="protein sequence ID" value="SMP43383.1"/>
    <property type="molecule type" value="Genomic_DNA"/>
</dbReference>
<keyword evidence="6" id="KW-0378">Hydrolase</keyword>
<dbReference type="SUPFAM" id="SSF53146">
    <property type="entry name" value="Nitrogenase accessory factor-like"/>
    <property type="match status" value="1"/>
</dbReference>
<evidence type="ECO:0000313" key="8">
    <source>
        <dbReference type="EMBL" id="SMP43383.1"/>
    </source>
</evidence>
<dbReference type="RefSeq" id="WP_283407980.1">
    <property type="nucleotide sequence ID" value="NZ_FXUF01000002.1"/>
</dbReference>
<comment type="subunit">
    <text evidence="6">Homodimer.</text>
</comment>
<evidence type="ECO:0000259" key="7">
    <source>
        <dbReference type="Pfam" id="PF02579"/>
    </source>
</evidence>
<dbReference type="GO" id="GO:0016887">
    <property type="term" value="F:ATP hydrolysis activity"/>
    <property type="evidence" value="ECO:0007669"/>
    <property type="project" value="UniProtKB-UniRule"/>
</dbReference>
<dbReference type="InterPro" id="IPR027417">
    <property type="entry name" value="P-loop_NTPase"/>
</dbReference>
<evidence type="ECO:0000256" key="3">
    <source>
        <dbReference type="ARBA" id="ARBA00022840"/>
    </source>
</evidence>
<keyword evidence="2 6" id="KW-0547">Nucleotide-binding</keyword>
<dbReference type="InterPro" id="IPR003731">
    <property type="entry name" value="Di-Nase_FeMo-co_biosynth"/>
</dbReference>
<comment type="similarity">
    <text evidence="6">Belongs to the Mrp/NBP35 ATP-binding proteins family.</text>
</comment>
<dbReference type="InterPro" id="IPR036105">
    <property type="entry name" value="DiNase_FeMo-co_biosyn_sf"/>
</dbReference>
<dbReference type="Gene3D" id="3.30.420.130">
    <property type="entry name" value="Dinitrogenase iron-molybdenum cofactor biosynthesis domain"/>
    <property type="match status" value="1"/>
</dbReference>
<keyword evidence="1 6" id="KW-0479">Metal-binding</keyword>
<dbReference type="Proteomes" id="UP001158066">
    <property type="component" value="Unassembled WGS sequence"/>
</dbReference>
<dbReference type="InterPro" id="IPR044304">
    <property type="entry name" value="NUBPL-like"/>
</dbReference>
<keyword evidence="4 6" id="KW-0408">Iron</keyword>
<dbReference type="GO" id="GO:0046872">
    <property type="term" value="F:metal ion binding"/>
    <property type="evidence" value="ECO:0007669"/>
    <property type="project" value="UniProtKB-KW"/>
</dbReference>
<evidence type="ECO:0000256" key="1">
    <source>
        <dbReference type="ARBA" id="ARBA00022723"/>
    </source>
</evidence>
<evidence type="ECO:0000256" key="2">
    <source>
        <dbReference type="ARBA" id="ARBA00022741"/>
    </source>
</evidence>
<evidence type="ECO:0000256" key="6">
    <source>
        <dbReference type="HAMAP-Rule" id="MF_02040"/>
    </source>
</evidence>
<comment type="function">
    <text evidence="6">Binds and transfers iron-sulfur (Fe-S) clusters to target apoproteins. Can hydrolyze ATP.</text>
</comment>
<reference evidence="8" key="1">
    <citation type="submission" date="2017-05" db="EMBL/GenBank/DDBJ databases">
        <authorList>
            <person name="Varghese N."/>
            <person name="Submissions S."/>
        </authorList>
    </citation>
    <scope>NUCLEOTIDE SEQUENCE</scope>
    <source>
        <strain evidence="8">Su22</strain>
    </source>
</reference>
<evidence type="ECO:0000256" key="5">
    <source>
        <dbReference type="ARBA" id="ARBA00023014"/>
    </source>
</evidence>
<dbReference type="PANTHER" id="PTHR42961:SF2">
    <property type="entry name" value="IRON-SULFUR PROTEIN NUBPL"/>
    <property type="match status" value="1"/>
</dbReference>
<keyword evidence="9" id="KW-1185">Reference proteome</keyword>
<feature type="domain" description="Dinitrogenase iron-molybdenum cofactor biosynthesis" evidence="7">
    <location>
        <begin position="291"/>
        <end position="379"/>
    </location>
</feature>
<dbReference type="GO" id="GO:0051539">
    <property type="term" value="F:4 iron, 4 sulfur cluster binding"/>
    <property type="evidence" value="ECO:0007669"/>
    <property type="project" value="TreeGrafter"/>
</dbReference>
<dbReference type="NCBIfam" id="NF041136">
    <property type="entry name" value="MrpORP"/>
    <property type="match status" value="1"/>
</dbReference>
<dbReference type="HAMAP" id="MF_02040">
    <property type="entry name" value="Mrp_NBP35"/>
    <property type="match status" value="1"/>
</dbReference>
<organism evidence="8 9">
    <name type="scientific">Anoxynatronum buryatiense</name>
    <dbReference type="NCBI Taxonomy" id="489973"/>
    <lineage>
        <taxon>Bacteria</taxon>
        <taxon>Bacillati</taxon>
        <taxon>Bacillota</taxon>
        <taxon>Clostridia</taxon>
        <taxon>Eubacteriales</taxon>
        <taxon>Clostridiaceae</taxon>
        <taxon>Anoxynatronum</taxon>
    </lineage>
</organism>
<dbReference type="InterPro" id="IPR033756">
    <property type="entry name" value="YlxH/NBP35"/>
</dbReference>
<comment type="caution">
    <text evidence="8">The sequence shown here is derived from an EMBL/GenBank/DDBJ whole genome shotgun (WGS) entry which is preliminary data.</text>
</comment>
<proteinExistence type="inferred from homology"/>
<dbReference type="CDD" id="cd02037">
    <property type="entry name" value="Mrp_NBP35"/>
    <property type="match status" value="1"/>
</dbReference>
<keyword evidence="3 6" id="KW-0067">ATP-binding</keyword>
<keyword evidence="5 6" id="KW-0411">Iron-sulfur</keyword>
<dbReference type="CDD" id="cd00851">
    <property type="entry name" value="MTH1175"/>
    <property type="match status" value="1"/>
</dbReference>
<dbReference type="InterPro" id="IPR033913">
    <property type="entry name" value="MTH1175_dom"/>
</dbReference>
<dbReference type="SUPFAM" id="SSF52540">
    <property type="entry name" value="P-loop containing nucleoside triphosphate hydrolases"/>
    <property type="match status" value="1"/>
</dbReference>
<dbReference type="Pfam" id="PF10609">
    <property type="entry name" value="ParA"/>
    <property type="match status" value="1"/>
</dbReference>